<evidence type="ECO:0000313" key="3">
    <source>
        <dbReference type="EMBL" id="PTL73532.1"/>
    </source>
</evidence>
<proteinExistence type="predicted"/>
<evidence type="ECO:0000256" key="1">
    <source>
        <dbReference type="SAM" id="MobiDB-lite"/>
    </source>
</evidence>
<reference evidence="3 4" key="1">
    <citation type="submission" date="2018-03" db="EMBL/GenBank/DDBJ databases">
        <title>Bacteriophage NCPPB3778 and a type I-E CRISPR drive the evolution of the US Biological Select Agent, Rathayibacter toxicus.</title>
        <authorList>
            <person name="Davis E.W.II."/>
            <person name="Tabima J.F."/>
            <person name="Weisberg A.J."/>
            <person name="Dantas Lopes L."/>
            <person name="Wiseman M.S."/>
            <person name="Wiseman M.S."/>
            <person name="Pupko T."/>
            <person name="Belcher M.S."/>
            <person name="Sechler A.J."/>
            <person name="Tancos M.A."/>
            <person name="Schroeder B.K."/>
            <person name="Murray T.D."/>
            <person name="Luster D.G."/>
            <person name="Schneider W.L."/>
            <person name="Rogers E."/>
            <person name="Andreote F.D."/>
            <person name="Grunwald N.J."/>
            <person name="Putnam M.L."/>
            <person name="Chang J.H."/>
        </authorList>
    </citation>
    <scope>NUCLEOTIDE SEQUENCE [LARGE SCALE GENOMIC DNA]</scope>
    <source>
        <strain evidence="3 4">DSM 15933</strain>
    </source>
</reference>
<evidence type="ECO:0000259" key="2">
    <source>
        <dbReference type="Pfam" id="PF04296"/>
    </source>
</evidence>
<dbReference type="Pfam" id="PF04296">
    <property type="entry name" value="YlxR"/>
    <property type="match status" value="1"/>
</dbReference>
<accession>A0A2T4UVH2</accession>
<dbReference type="RefSeq" id="WP_107574960.1">
    <property type="nucleotide sequence ID" value="NZ_PZPL01000001.1"/>
</dbReference>
<name>A0A2T4UVH2_9MICO</name>
<dbReference type="InterPro" id="IPR007393">
    <property type="entry name" value="YlxR_dom"/>
</dbReference>
<gene>
    <name evidence="3" type="ORF">C1I63_12190</name>
</gene>
<feature type="region of interest" description="Disordered" evidence="1">
    <location>
        <begin position="71"/>
        <end position="110"/>
    </location>
</feature>
<protein>
    <submittedName>
        <fullName evidence="3">DUF448 domain-containing protein</fullName>
    </submittedName>
</protein>
<dbReference type="SUPFAM" id="SSF64376">
    <property type="entry name" value="YlxR-like"/>
    <property type="match status" value="1"/>
</dbReference>
<organism evidence="3 4">
    <name type="scientific">Rathayibacter caricis DSM 15933</name>
    <dbReference type="NCBI Taxonomy" id="1328867"/>
    <lineage>
        <taxon>Bacteria</taxon>
        <taxon>Bacillati</taxon>
        <taxon>Actinomycetota</taxon>
        <taxon>Actinomycetes</taxon>
        <taxon>Micrococcales</taxon>
        <taxon>Microbacteriaceae</taxon>
        <taxon>Rathayibacter</taxon>
    </lineage>
</organism>
<comment type="caution">
    <text evidence="3">The sequence shown here is derived from an EMBL/GenBank/DDBJ whole genome shotgun (WGS) entry which is preliminary data.</text>
</comment>
<dbReference type="InterPro" id="IPR037465">
    <property type="entry name" value="YlxR"/>
</dbReference>
<feature type="domain" description="YlxR" evidence="2">
    <location>
        <begin position="5"/>
        <end position="77"/>
    </location>
</feature>
<dbReference type="Proteomes" id="UP000241085">
    <property type="component" value="Unassembled WGS sequence"/>
</dbReference>
<keyword evidence="4" id="KW-1185">Reference proteome</keyword>
<dbReference type="EMBL" id="PZPL01000001">
    <property type="protein sequence ID" value="PTL73532.1"/>
    <property type="molecule type" value="Genomic_DNA"/>
</dbReference>
<sequence length="110" mass="12336">MEPVRTCVGCRLRAPRASLLRLVLHSNSLAVDPRAVRAGRGAWLHDTYDCYERAVKRHAFPRAFKTRESVDTSELEQYITRGSTGPVPPHEEPTQGAVASQREQAERPVN</sequence>
<evidence type="ECO:0000313" key="4">
    <source>
        <dbReference type="Proteomes" id="UP000241085"/>
    </source>
</evidence>
<dbReference type="Gene3D" id="3.30.1230.10">
    <property type="entry name" value="YlxR-like"/>
    <property type="match status" value="1"/>
</dbReference>
<dbReference type="PANTHER" id="PTHR34215:SF1">
    <property type="entry name" value="YLXR DOMAIN-CONTAINING PROTEIN"/>
    <property type="match status" value="1"/>
</dbReference>
<dbReference type="InterPro" id="IPR035931">
    <property type="entry name" value="YlxR-like_sf"/>
</dbReference>
<dbReference type="AlphaFoldDB" id="A0A2T4UVH2"/>
<dbReference type="PANTHER" id="PTHR34215">
    <property type="entry name" value="BLL0784 PROTEIN"/>
    <property type="match status" value="1"/>
</dbReference>